<name>A0A915I2M2_ROMCU</name>
<protein>
    <submittedName>
        <fullName evidence="2">Uncharacterized protein</fullName>
    </submittedName>
</protein>
<dbReference type="Proteomes" id="UP000887565">
    <property type="component" value="Unplaced"/>
</dbReference>
<proteinExistence type="predicted"/>
<keyword evidence="1" id="KW-1185">Reference proteome</keyword>
<accession>A0A915I2M2</accession>
<evidence type="ECO:0000313" key="1">
    <source>
        <dbReference type="Proteomes" id="UP000887565"/>
    </source>
</evidence>
<organism evidence="1 2">
    <name type="scientific">Romanomermis culicivorax</name>
    <name type="common">Nematode worm</name>
    <dbReference type="NCBI Taxonomy" id="13658"/>
    <lineage>
        <taxon>Eukaryota</taxon>
        <taxon>Metazoa</taxon>
        <taxon>Ecdysozoa</taxon>
        <taxon>Nematoda</taxon>
        <taxon>Enoplea</taxon>
        <taxon>Dorylaimia</taxon>
        <taxon>Mermithida</taxon>
        <taxon>Mermithoidea</taxon>
        <taxon>Mermithidae</taxon>
        <taxon>Romanomermis</taxon>
    </lineage>
</organism>
<evidence type="ECO:0000313" key="2">
    <source>
        <dbReference type="WBParaSite" id="nRc.2.0.1.t07961-RA"/>
    </source>
</evidence>
<dbReference type="WBParaSite" id="nRc.2.0.1.t07961-RA">
    <property type="protein sequence ID" value="nRc.2.0.1.t07961-RA"/>
    <property type="gene ID" value="nRc.2.0.1.g07961"/>
</dbReference>
<reference evidence="2" key="1">
    <citation type="submission" date="2022-11" db="UniProtKB">
        <authorList>
            <consortium name="WormBaseParasite"/>
        </authorList>
    </citation>
    <scope>IDENTIFICATION</scope>
</reference>
<dbReference type="AlphaFoldDB" id="A0A915I2M2"/>
<sequence>MELMETQTAQMQSKLKAQHQFEEMMRKDEERVQNIQLKWETEEGCCVTLDQDDVAAATTGSGCAIC</sequence>